<keyword evidence="3" id="KW-0067">ATP-binding</keyword>
<dbReference type="GO" id="GO:0006298">
    <property type="term" value="P:mismatch repair"/>
    <property type="evidence" value="ECO:0007669"/>
    <property type="project" value="InterPro"/>
</dbReference>
<dbReference type="InterPro" id="IPR027417">
    <property type="entry name" value="P-loop_NTPase"/>
</dbReference>
<dbReference type="VEuPathDB" id="AmoebaDB:EHI8A_150650"/>
<gene>
    <name evidence="6" type="ORF">CL6EHI_019060</name>
</gene>
<dbReference type="Gene3D" id="3.40.50.300">
    <property type="entry name" value="P-loop containing nucleotide triphosphate hydrolases"/>
    <property type="match status" value="1"/>
</dbReference>
<comment type="caution">
    <text evidence="6">The sequence shown here is derived from an EMBL/GenBank/DDBJ whole genome shotgun (WGS) entry which is preliminary data.</text>
</comment>
<reference evidence="6 7" key="1">
    <citation type="submission" date="2016-05" db="EMBL/GenBank/DDBJ databases">
        <title>First whole genome sequencing of Entamoeba histolytica HM1:IMSS-clone-6.</title>
        <authorList>
            <person name="Mukherjee Avik.K."/>
            <person name="Izumyama S."/>
            <person name="Nakada-Tsukui K."/>
            <person name="Nozaki T."/>
        </authorList>
    </citation>
    <scope>NUCLEOTIDE SEQUENCE [LARGE SCALE GENOMIC DNA]</scope>
    <source>
        <strain evidence="6 7">HM1:IMSS clone 6</strain>
    </source>
</reference>
<evidence type="ECO:0000256" key="2">
    <source>
        <dbReference type="ARBA" id="ARBA00022741"/>
    </source>
</evidence>
<dbReference type="VEuPathDB" id="AmoebaDB:KM1_184140"/>
<evidence type="ECO:0000259" key="5">
    <source>
        <dbReference type="PROSITE" id="PS00486"/>
    </source>
</evidence>
<dbReference type="VEuPathDB" id="AmoebaDB:EHI5A_022050"/>
<evidence type="ECO:0000313" key="6">
    <source>
        <dbReference type="EMBL" id="GAT97800.1"/>
    </source>
</evidence>
<accession>A0A5K1UZ85</accession>
<dbReference type="VEuPathDB" id="AmoebaDB:EHI7A_138650"/>
<dbReference type="GO" id="GO:0005634">
    <property type="term" value="C:nucleus"/>
    <property type="evidence" value="ECO:0007669"/>
    <property type="project" value="TreeGrafter"/>
</dbReference>
<dbReference type="GO" id="GO:0030983">
    <property type="term" value="F:mismatched DNA binding"/>
    <property type="evidence" value="ECO:0007669"/>
    <property type="project" value="InterPro"/>
</dbReference>
<dbReference type="GO" id="GO:0051026">
    <property type="term" value="P:chiasma assembly"/>
    <property type="evidence" value="ECO:0007669"/>
    <property type="project" value="TreeGrafter"/>
</dbReference>
<evidence type="ECO:0000256" key="1">
    <source>
        <dbReference type="ARBA" id="ARBA00006271"/>
    </source>
</evidence>
<dbReference type="InterPro" id="IPR000432">
    <property type="entry name" value="DNA_mismatch_repair_MutS_C"/>
</dbReference>
<protein>
    <submittedName>
        <fullName evidence="6">DNA mismatch repair protein muts putative</fullName>
    </submittedName>
</protein>
<comment type="similarity">
    <text evidence="1">Belongs to the DNA mismatch repair MutS family.</text>
</comment>
<evidence type="ECO:0000313" key="7">
    <source>
        <dbReference type="Proteomes" id="UP000078387"/>
    </source>
</evidence>
<dbReference type="GO" id="GO:0140664">
    <property type="term" value="F:ATP-dependent DNA damage sensor activity"/>
    <property type="evidence" value="ECO:0007669"/>
    <property type="project" value="InterPro"/>
</dbReference>
<dbReference type="GO" id="GO:0005524">
    <property type="term" value="F:ATP binding"/>
    <property type="evidence" value="ECO:0007669"/>
    <property type="project" value="UniProtKB-KW"/>
</dbReference>
<dbReference type="SUPFAM" id="SSF52540">
    <property type="entry name" value="P-loop containing nucleoside triphosphate hydrolases"/>
    <property type="match status" value="1"/>
</dbReference>
<evidence type="ECO:0000256" key="4">
    <source>
        <dbReference type="ARBA" id="ARBA00023125"/>
    </source>
</evidence>
<dbReference type="AlphaFoldDB" id="A0A5K1UZ85"/>
<dbReference type="PANTHER" id="PTHR11361:SF20">
    <property type="entry name" value="MUTS PROTEIN HOMOLOG 5"/>
    <property type="match status" value="1"/>
</dbReference>
<dbReference type="PROSITE" id="PS00486">
    <property type="entry name" value="DNA_MISMATCH_REPAIR_2"/>
    <property type="match status" value="1"/>
</dbReference>
<sequence length="225" mass="24378">MALLGCGVCASNAQIPLFSHIFTKFSSSDSSLSSLSAFTTDCSLLSTSLRHLSNDSLLLIDEFGKGTHPSDGLALFIATLRYLQSLGSNAPKTIISTHFISFFHYIDLNKCVPLKMDVLLNQSNNSITFLYHLVNGISDSSYGIHCARLAHLPSSLISRASQIATSLSTSSPILPLSSHLNLEFYYNSLLSNFSNFDVDNGDLSLLLNSISLISSHLSSLKLKPL</sequence>
<keyword evidence="2" id="KW-0547">Nucleotide-binding</keyword>
<name>A0A5K1UZ85_ENTHI</name>
<evidence type="ECO:0000256" key="3">
    <source>
        <dbReference type="ARBA" id="ARBA00022840"/>
    </source>
</evidence>
<keyword evidence="4" id="KW-0238">DNA-binding</keyword>
<feature type="domain" description="DNA mismatch repair proteins mutS family" evidence="5">
    <location>
        <begin position="56"/>
        <end position="72"/>
    </location>
</feature>
<dbReference type="PANTHER" id="PTHR11361">
    <property type="entry name" value="DNA MISMATCH REPAIR PROTEIN MUTS FAMILY MEMBER"/>
    <property type="match status" value="1"/>
</dbReference>
<dbReference type="Pfam" id="PF00488">
    <property type="entry name" value="MutS_V"/>
    <property type="match status" value="1"/>
</dbReference>
<dbReference type="SMART" id="SM00534">
    <property type="entry name" value="MUTSac"/>
    <property type="match status" value="1"/>
</dbReference>
<dbReference type="EMBL" id="BDEQ01000001">
    <property type="protein sequence ID" value="GAT97800.1"/>
    <property type="molecule type" value="Genomic_DNA"/>
</dbReference>
<dbReference type="VEuPathDB" id="AmoebaDB:EHI_019060"/>
<dbReference type="Proteomes" id="UP000078387">
    <property type="component" value="Unassembled WGS sequence"/>
</dbReference>
<organism evidence="6 7">
    <name type="scientific">Entamoeba histolytica</name>
    <dbReference type="NCBI Taxonomy" id="5759"/>
    <lineage>
        <taxon>Eukaryota</taxon>
        <taxon>Amoebozoa</taxon>
        <taxon>Evosea</taxon>
        <taxon>Archamoebae</taxon>
        <taxon>Mastigamoebida</taxon>
        <taxon>Entamoebidae</taxon>
        <taxon>Entamoeba</taxon>
    </lineage>
</organism>
<proteinExistence type="inferred from homology"/>
<dbReference type="InterPro" id="IPR045076">
    <property type="entry name" value="MutS"/>
</dbReference>
<dbReference type="FunFam" id="3.40.50.300:FF:003502">
    <property type="entry name" value="DNA mismatch repair protein mutS, putative"/>
    <property type="match status" value="1"/>
</dbReference>